<gene>
    <name evidence="1" type="ORF">P7K49_030286</name>
</gene>
<keyword evidence="2" id="KW-1185">Reference proteome</keyword>
<comment type="caution">
    <text evidence="1">The sequence shown here is derived from an EMBL/GenBank/DDBJ whole genome shotgun (WGS) entry which is preliminary data.</text>
</comment>
<dbReference type="EMBL" id="JASSZA010000016">
    <property type="protein sequence ID" value="KAK2091002.1"/>
    <property type="molecule type" value="Genomic_DNA"/>
</dbReference>
<feature type="non-terminal residue" evidence="1">
    <location>
        <position position="1"/>
    </location>
</feature>
<protein>
    <submittedName>
        <fullName evidence="1">Uncharacterized protein</fullName>
    </submittedName>
</protein>
<evidence type="ECO:0000313" key="2">
    <source>
        <dbReference type="Proteomes" id="UP001266305"/>
    </source>
</evidence>
<proteinExistence type="predicted"/>
<reference evidence="1 2" key="1">
    <citation type="submission" date="2023-05" db="EMBL/GenBank/DDBJ databases">
        <title>B98-5 Cell Line De Novo Hybrid Assembly: An Optical Mapping Approach.</title>
        <authorList>
            <person name="Kananen K."/>
            <person name="Auerbach J.A."/>
            <person name="Kautto E."/>
            <person name="Blachly J.S."/>
        </authorList>
    </citation>
    <scope>NUCLEOTIDE SEQUENCE [LARGE SCALE GENOMIC DNA]</scope>
    <source>
        <strain evidence="1">B95-8</strain>
        <tissue evidence="1">Cell line</tissue>
    </source>
</reference>
<organism evidence="1 2">
    <name type="scientific">Saguinus oedipus</name>
    <name type="common">Cotton-top tamarin</name>
    <name type="synonym">Oedipomidas oedipus</name>
    <dbReference type="NCBI Taxonomy" id="9490"/>
    <lineage>
        <taxon>Eukaryota</taxon>
        <taxon>Metazoa</taxon>
        <taxon>Chordata</taxon>
        <taxon>Craniata</taxon>
        <taxon>Vertebrata</taxon>
        <taxon>Euteleostomi</taxon>
        <taxon>Mammalia</taxon>
        <taxon>Eutheria</taxon>
        <taxon>Euarchontoglires</taxon>
        <taxon>Primates</taxon>
        <taxon>Haplorrhini</taxon>
        <taxon>Platyrrhini</taxon>
        <taxon>Cebidae</taxon>
        <taxon>Callitrichinae</taxon>
        <taxon>Saguinus</taxon>
    </lineage>
</organism>
<accession>A0ABQ9U1R8</accession>
<dbReference type="Proteomes" id="UP001266305">
    <property type="component" value="Unassembled WGS sequence"/>
</dbReference>
<name>A0ABQ9U1R8_SAGOE</name>
<sequence length="66" mass="7416">EQGARSTPEQVLHPTPNSYMKLSCSHRQGSPTLQLLLISFSLAFLFPHKGLHFESLHTEAEELSQL</sequence>
<evidence type="ECO:0000313" key="1">
    <source>
        <dbReference type="EMBL" id="KAK2091002.1"/>
    </source>
</evidence>